<feature type="transmembrane region" description="Helical" evidence="1">
    <location>
        <begin position="63"/>
        <end position="81"/>
    </location>
</feature>
<evidence type="ECO:0000256" key="1">
    <source>
        <dbReference type="SAM" id="Phobius"/>
    </source>
</evidence>
<feature type="domain" description="LiaF transmembrane" evidence="2">
    <location>
        <begin position="11"/>
        <end position="106"/>
    </location>
</feature>
<dbReference type="AlphaFoldDB" id="A0A2N3IBD3"/>
<dbReference type="RefSeq" id="WP_101309196.1">
    <property type="nucleotide sequence ID" value="NZ_CAXXEE010000003.1"/>
</dbReference>
<accession>A0A2N3IBD3</accession>
<organism evidence="3 4">
    <name type="scientific">Labilibaculum manganireducens</name>
    <dbReference type="NCBI Taxonomy" id="1940525"/>
    <lineage>
        <taxon>Bacteria</taxon>
        <taxon>Pseudomonadati</taxon>
        <taxon>Bacteroidota</taxon>
        <taxon>Bacteroidia</taxon>
        <taxon>Marinilabiliales</taxon>
        <taxon>Marinifilaceae</taxon>
        <taxon>Labilibaculum</taxon>
    </lineage>
</organism>
<reference evidence="3 4" key="1">
    <citation type="journal article" date="2017" name="Front. Microbiol.">
        <title>Labilibaculum manganireducens gen. nov., sp. nov. and Labilibaculum filiforme sp. nov., Novel Bacteroidetes Isolated from Subsurface Sediments of the Baltic Sea.</title>
        <authorList>
            <person name="Vandieken V."/>
            <person name="Marshall I.P."/>
            <person name="Niemann H."/>
            <person name="Engelen B."/>
            <person name="Cypionka H."/>
        </authorList>
    </citation>
    <scope>NUCLEOTIDE SEQUENCE [LARGE SCALE GENOMIC DNA]</scope>
    <source>
        <strain evidence="3 4">59.10-2M</strain>
    </source>
</reference>
<name>A0A2N3IBD3_9BACT</name>
<protein>
    <recommendedName>
        <fullName evidence="2">LiaF transmembrane domain-containing protein</fullName>
    </recommendedName>
</protein>
<evidence type="ECO:0000313" key="4">
    <source>
        <dbReference type="Proteomes" id="UP000233618"/>
    </source>
</evidence>
<feature type="transmembrane region" description="Helical" evidence="1">
    <location>
        <begin position="38"/>
        <end position="56"/>
    </location>
</feature>
<keyword evidence="1" id="KW-1133">Transmembrane helix</keyword>
<dbReference type="InterPro" id="IPR054331">
    <property type="entry name" value="LiaF_TM"/>
</dbReference>
<feature type="transmembrane region" description="Helical" evidence="1">
    <location>
        <begin position="87"/>
        <end position="104"/>
    </location>
</feature>
<comment type="caution">
    <text evidence="3">The sequence shown here is derived from an EMBL/GenBank/DDBJ whole genome shotgun (WGS) entry which is preliminary data.</text>
</comment>
<dbReference type="Pfam" id="PF22570">
    <property type="entry name" value="LiaF-TM"/>
    <property type="match status" value="1"/>
</dbReference>
<evidence type="ECO:0000259" key="2">
    <source>
        <dbReference type="Pfam" id="PF22570"/>
    </source>
</evidence>
<proteinExistence type="predicted"/>
<evidence type="ECO:0000313" key="3">
    <source>
        <dbReference type="EMBL" id="PKQ67563.1"/>
    </source>
</evidence>
<dbReference type="Proteomes" id="UP000233618">
    <property type="component" value="Unassembled WGS sequence"/>
</dbReference>
<gene>
    <name evidence="3" type="ORF">BZG01_07455</name>
</gene>
<keyword evidence="1" id="KW-0472">Membrane</keyword>
<sequence length="114" mass="13201">MDENKKNKSLFVGLGLIIVGIVIILERLNYQSDFIETYLYRWESVLILIGVLQILVRRRIFGGLMAIAVGGYFLMDDLYFLPQNWEIWFFPVLLILGGIAFIFSPDSPYCCKNK</sequence>
<dbReference type="EMBL" id="MVDE01000008">
    <property type="protein sequence ID" value="PKQ67563.1"/>
    <property type="molecule type" value="Genomic_DNA"/>
</dbReference>
<keyword evidence="4" id="KW-1185">Reference proteome</keyword>
<feature type="transmembrane region" description="Helical" evidence="1">
    <location>
        <begin position="9"/>
        <end position="26"/>
    </location>
</feature>
<keyword evidence="1" id="KW-0812">Transmembrane</keyword>